<feature type="region of interest" description="Disordered" evidence="1">
    <location>
        <begin position="87"/>
        <end position="127"/>
    </location>
</feature>
<feature type="compositionally biased region" description="Low complexity" evidence="1">
    <location>
        <begin position="89"/>
        <end position="112"/>
    </location>
</feature>
<proteinExistence type="predicted"/>
<dbReference type="Gene3D" id="3.30.720.10">
    <property type="entry name" value="Signal recognition particle alu RNA binding heterodimer, srp9/1"/>
    <property type="match status" value="1"/>
</dbReference>
<organism evidence="2 3">
    <name type="scientific">Dimargaris cristalligena</name>
    <dbReference type="NCBI Taxonomy" id="215637"/>
    <lineage>
        <taxon>Eukaryota</taxon>
        <taxon>Fungi</taxon>
        <taxon>Fungi incertae sedis</taxon>
        <taxon>Zoopagomycota</taxon>
        <taxon>Kickxellomycotina</taxon>
        <taxon>Dimargaritomycetes</taxon>
        <taxon>Dimargaritales</taxon>
        <taxon>Dimargaritaceae</taxon>
        <taxon>Dimargaris</taxon>
    </lineage>
</organism>
<dbReference type="GO" id="GO:0005786">
    <property type="term" value="C:signal recognition particle, endoplasmic reticulum targeting"/>
    <property type="evidence" value="ECO:0007669"/>
    <property type="project" value="TreeGrafter"/>
</dbReference>
<dbReference type="AlphaFoldDB" id="A0A4Q0A3M7"/>
<dbReference type="InterPro" id="IPR039914">
    <property type="entry name" value="SRP9-like"/>
</dbReference>
<dbReference type="OrthoDB" id="360923at2759"/>
<dbReference type="PANTHER" id="PTHR12834">
    <property type="entry name" value="SIGNAL RECOGNITION PARTICLE 9 KDA PROTEIN"/>
    <property type="match status" value="1"/>
</dbReference>
<evidence type="ECO:0000256" key="1">
    <source>
        <dbReference type="SAM" id="MobiDB-lite"/>
    </source>
</evidence>
<dbReference type="GO" id="GO:0008312">
    <property type="term" value="F:7S RNA binding"/>
    <property type="evidence" value="ECO:0007669"/>
    <property type="project" value="InterPro"/>
</dbReference>
<dbReference type="InterPro" id="IPR009018">
    <property type="entry name" value="Signal_recog_particle_SRP9/14"/>
</dbReference>
<dbReference type="PANTHER" id="PTHR12834:SF12">
    <property type="entry name" value="SIGNAL RECOGNITION PARTICLE 9 KDA PROTEIN"/>
    <property type="match status" value="1"/>
</dbReference>
<gene>
    <name evidence="2" type="ORF">BJ085DRAFT_30362</name>
</gene>
<dbReference type="Proteomes" id="UP000268162">
    <property type="component" value="Unassembled WGS sequence"/>
</dbReference>
<protein>
    <recommendedName>
        <fullName evidence="4">SRP9 domain-containing protein</fullName>
    </recommendedName>
</protein>
<keyword evidence="3" id="KW-1185">Reference proteome</keyword>
<evidence type="ECO:0000313" key="3">
    <source>
        <dbReference type="Proteomes" id="UP000268162"/>
    </source>
</evidence>
<dbReference type="STRING" id="215637.A0A4Q0A3M7"/>
<accession>A0A4Q0A3M7</accession>
<dbReference type="EMBL" id="ML002220">
    <property type="protein sequence ID" value="RKP40191.1"/>
    <property type="molecule type" value="Genomic_DNA"/>
</dbReference>
<reference evidence="3" key="1">
    <citation type="journal article" date="2018" name="Nat. Microbiol.">
        <title>Leveraging single-cell genomics to expand the fungal tree of life.</title>
        <authorList>
            <person name="Ahrendt S.R."/>
            <person name="Quandt C.A."/>
            <person name="Ciobanu D."/>
            <person name="Clum A."/>
            <person name="Salamov A."/>
            <person name="Andreopoulos B."/>
            <person name="Cheng J.F."/>
            <person name="Woyke T."/>
            <person name="Pelin A."/>
            <person name="Henrissat B."/>
            <person name="Reynolds N.K."/>
            <person name="Benny G.L."/>
            <person name="Smith M.E."/>
            <person name="James T.Y."/>
            <person name="Grigoriev I.V."/>
        </authorList>
    </citation>
    <scope>NUCLEOTIDE SEQUENCE [LARGE SCALE GENOMIC DNA]</scope>
    <source>
        <strain evidence="3">RSA 468</strain>
    </source>
</reference>
<dbReference type="GO" id="GO:0006614">
    <property type="term" value="P:SRP-dependent cotranslational protein targeting to membrane"/>
    <property type="evidence" value="ECO:0007669"/>
    <property type="project" value="InterPro"/>
</dbReference>
<evidence type="ECO:0008006" key="4">
    <source>
        <dbReference type="Google" id="ProtNLM"/>
    </source>
</evidence>
<sequence>MPVYDSFADFEAAAQEFYQAAPANIRFVTKFQPTEGAMRFKLTNDVVTLQYCTQTPADFDRVRVLQETLASAMHNISRPADFDLREIETASATNNSTSAAGAKPAKGAAKASGGKGGNAQKSKKKKR</sequence>
<dbReference type="SUPFAM" id="SSF54762">
    <property type="entry name" value="Signal recognition particle alu RNA binding heterodimer, SRP9/14"/>
    <property type="match status" value="1"/>
</dbReference>
<name>A0A4Q0A3M7_9FUNG</name>
<evidence type="ECO:0000313" key="2">
    <source>
        <dbReference type="EMBL" id="RKP40191.1"/>
    </source>
</evidence>